<dbReference type="HAMAP" id="MF_00161">
    <property type="entry name" value="LspA"/>
    <property type="match status" value="1"/>
</dbReference>
<keyword evidence="12" id="KW-0449">Lipoprotein</keyword>
<dbReference type="Proteomes" id="UP001165136">
    <property type="component" value="Unassembled WGS sequence"/>
</dbReference>
<evidence type="ECO:0000256" key="11">
    <source>
        <dbReference type="SAM" id="MobiDB-lite"/>
    </source>
</evidence>
<dbReference type="GO" id="GO:0004190">
    <property type="term" value="F:aspartic-type endopeptidase activity"/>
    <property type="evidence" value="ECO:0007669"/>
    <property type="project" value="UniProtKB-UniRule"/>
</dbReference>
<reference evidence="12" key="1">
    <citation type="submission" date="2023-03" db="EMBL/GenBank/DDBJ databases">
        <title>Amycolatopsis taiwanensis NBRC 103393.</title>
        <authorList>
            <person name="Ichikawa N."/>
            <person name="Sato H."/>
            <person name="Tonouchi N."/>
        </authorList>
    </citation>
    <scope>NUCLEOTIDE SEQUENCE</scope>
    <source>
        <strain evidence="12">NBRC 103393</strain>
    </source>
</reference>
<evidence type="ECO:0000256" key="3">
    <source>
        <dbReference type="ARBA" id="ARBA00022670"/>
    </source>
</evidence>
<dbReference type="PRINTS" id="PR00781">
    <property type="entry name" value="LIPOSIGPTASE"/>
</dbReference>
<dbReference type="PANTHER" id="PTHR33695:SF1">
    <property type="entry name" value="LIPOPROTEIN SIGNAL PEPTIDASE"/>
    <property type="match status" value="1"/>
</dbReference>
<keyword evidence="6 9" id="KW-0378">Hydrolase</keyword>
<keyword evidence="5 9" id="KW-0064">Aspartyl protease</keyword>
<dbReference type="EC" id="3.4.23.36" evidence="9"/>
<keyword evidence="4 9" id="KW-0812">Transmembrane</keyword>
<name>A0A9W6VI70_9PSEU</name>
<feature type="active site" evidence="9">
    <location>
        <position position="144"/>
    </location>
</feature>
<keyword evidence="7 9" id="KW-1133">Transmembrane helix</keyword>
<dbReference type="PANTHER" id="PTHR33695">
    <property type="entry name" value="LIPOPROTEIN SIGNAL PEPTIDASE"/>
    <property type="match status" value="1"/>
</dbReference>
<organism evidence="12 13">
    <name type="scientific">Amycolatopsis taiwanensis</name>
    <dbReference type="NCBI Taxonomy" id="342230"/>
    <lineage>
        <taxon>Bacteria</taxon>
        <taxon>Bacillati</taxon>
        <taxon>Actinomycetota</taxon>
        <taxon>Actinomycetes</taxon>
        <taxon>Pseudonocardiales</taxon>
        <taxon>Pseudonocardiaceae</taxon>
        <taxon>Amycolatopsis</taxon>
    </lineage>
</organism>
<keyword evidence="13" id="KW-1185">Reference proteome</keyword>
<feature type="transmembrane region" description="Helical" evidence="9">
    <location>
        <begin position="84"/>
        <end position="103"/>
    </location>
</feature>
<feature type="transmembrane region" description="Helical" evidence="9">
    <location>
        <begin position="29"/>
        <end position="50"/>
    </location>
</feature>
<accession>A0A9W6VI70</accession>
<comment type="function">
    <text evidence="9">This protein specifically catalyzes the removal of signal peptides from prolipoproteins.</text>
</comment>
<comment type="subcellular location">
    <subcellularLocation>
        <location evidence="9">Cell membrane</location>
        <topology evidence="9">Multi-pass membrane protein</topology>
    </subcellularLocation>
</comment>
<gene>
    <name evidence="9 12" type="primary">lspA</name>
    <name evidence="12" type="ORF">Atai01_60440</name>
</gene>
<comment type="catalytic activity">
    <reaction evidence="9">
        <text>Release of signal peptides from bacterial membrane prolipoproteins. Hydrolyzes -Xaa-Yaa-Zaa-|-(S,diacylglyceryl)Cys-, in which Xaa is hydrophobic (preferably Leu), and Yaa (Ala or Ser) and Zaa (Gly or Ala) have small, neutral side chains.</text>
        <dbReference type="EC" id="3.4.23.36"/>
    </reaction>
</comment>
<proteinExistence type="inferred from homology"/>
<comment type="pathway">
    <text evidence="9">Protein modification; lipoprotein biosynthesis (signal peptide cleavage).</text>
</comment>
<evidence type="ECO:0000256" key="5">
    <source>
        <dbReference type="ARBA" id="ARBA00022750"/>
    </source>
</evidence>
<feature type="region of interest" description="Disordered" evidence="11">
    <location>
        <begin position="1"/>
        <end position="24"/>
    </location>
</feature>
<evidence type="ECO:0000256" key="8">
    <source>
        <dbReference type="ARBA" id="ARBA00023136"/>
    </source>
</evidence>
<dbReference type="GO" id="GO:0005886">
    <property type="term" value="C:plasma membrane"/>
    <property type="evidence" value="ECO:0007669"/>
    <property type="project" value="UniProtKB-SubCell"/>
</dbReference>
<keyword evidence="2 9" id="KW-1003">Cell membrane</keyword>
<sequence length="192" mass="20257">MGVDNGQVSTEPRSEPDTENAPAPPRRRVGVLAVVAVLVFGLDLVTKVIIASTLDGREPVRILGGLVYLQLIRNPGAAFGMANGMTWLLALVAIGVVVSLIWFARRLRSVGWAIGLGLVLAGALGNLSDRIFRSPGPFRGHVVDFISLFAPNGSTWPAFNVADSAICVGGALIVLLSLLGREYDGSVRSGRK</sequence>
<dbReference type="NCBIfam" id="TIGR00077">
    <property type="entry name" value="lspA"/>
    <property type="match status" value="1"/>
</dbReference>
<dbReference type="EMBL" id="BSTI01000016">
    <property type="protein sequence ID" value="GLY69425.1"/>
    <property type="molecule type" value="Genomic_DNA"/>
</dbReference>
<evidence type="ECO:0000313" key="12">
    <source>
        <dbReference type="EMBL" id="GLY69425.1"/>
    </source>
</evidence>
<evidence type="ECO:0000256" key="4">
    <source>
        <dbReference type="ARBA" id="ARBA00022692"/>
    </source>
</evidence>
<keyword evidence="8 9" id="KW-0472">Membrane</keyword>
<feature type="transmembrane region" description="Helical" evidence="9">
    <location>
        <begin position="158"/>
        <end position="179"/>
    </location>
</feature>
<comment type="caution">
    <text evidence="12">The sequence shown here is derived from an EMBL/GenBank/DDBJ whole genome shotgun (WGS) entry which is preliminary data.</text>
</comment>
<comment type="similarity">
    <text evidence="1 9 10">Belongs to the peptidase A8 family.</text>
</comment>
<dbReference type="Pfam" id="PF01252">
    <property type="entry name" value="Peptidase_A8"/>
    <property type="match status" value="1"/>
</dbReference>
<evidence type="ECO:0000256" key="2">
    <source>
        <dbReference type="ARBA" id="ARBA00022475"/>
    </source>
</evidence>
<protein>
    <recommendedName>
        <fullName evidence="9">Lipoprotein signal peptidase</fullName>
        <ecNumber evidence="9">3.4.23.36</ecNumber>
    </recommendedName>
    <alternativeName>
        <fullName evidence="9">Prolipoprotein signal peptidase</fullName>
    </alternativeName>
    <alternativeName>
        <fullName evidence="9">Signal peptidase II</fullName>
        <shortName evidence="9">SPase II</shortName>
    </alternativeName>
</protein>
<feature type="active site" evidence="9">
    <location>
        <position position="163"/>
    </location>
</feature>
<dbReference type="AlphaFoldDB" id="A0A9W6VI70"/>
<feature type="compositionally biased region" description="Polar residues" evidence="11">
    <location>
        <begin position="1"/>
        <end position="11"/>
    </location>
</feature>
<evidence type="ECO:0000256" key="6">
    <source>
        <dbReference type="ARBA" id="ARBA00022801"/>
    </source>
</evidence>
<evidence type="ECO:0000313" key="13">
    <source>
        <dbReference type="Proteomes" id="UP001165136"/>
    </source>
</evidence>
<keyword evidence="3 9" id="KW-0645">Protease</keyword>
<evidence type="ECO:0000256" key="1">
    <source>
        <dbReference type="ARBA" id="ARBA00006139"/>
    </source>
</evidence>
<feature type="transmembrane region" description="Helical" evidence="9">
    <location>
        <begin position="110"/>
        <end position="128"/>
    </location>
</feature>
<dbReference type="InterPro" id="IPR001872">
    <property type="entry name" value="Peptidase_A8"/>
</dbReference>
<evidence type="ECO:0000256" key="7">
    <source>
        <dbReference type="ARBA" id="ARBA00022989"/>
    </source>
</evidence>
<evidence type="ECO:0000256" key="9">
    <source>
        <dbReference type="HAMAP-Rule" id="MF_00161"/>
    </source>
</evidence>
<evidence type="ECO:0000256" key="10">
    <source>
        <dbReference type="RuleBase" id="RU004181"/>
    </source>
</evidence>
<dbReference type="GO" id="GO:0006508">
    <property type="term" value="P:proteolysis"/>
    <property type="evidence" value="ECO:0007669"/>
    <property type="project" value="UniProtKB-KW"/>
</dbReference>